<comment type="caution">
    <text evidence="2">The sequence shown here is derived from an EMBL/GenBank/DDBJ whole genome shotgun (WGS) entry which is preliminary data.</text>
</comment>
<protein>
    <submittedName>
        <fullName evidence="2">Uncharacterized protein</fullName>
    </submittedName>
</protein>
<keyword evidence="3" id="KW-1185">Reference proteome</keyword>
<dbReference type="Proteomes" id="UP001188597">
    <property type="component" value="Unassembled WGS sequence"/>
</dbReference>
<dbReference type="AlphaFoldDB" id="A0AA89AM06"/>
<evidence type="ECO:0000313" key="3">
    <source>
        <dbReference type="Proteomes" id="UP001188597"/>
    </source>
</evidence>
<name>A0AA89AM06_9ASTE</name>
<accession>A0AA89AM06</accession>
<feature type="compositionally biased region" description="Basic and acidic residues" evidence="1">
    <location>
        <begin position="48"/>
        <end position="58"/>
    </location>
</feature>
<feature type="region of interest" description="Disordered" evidence="1">
    <location>
        <begin position="40"/>
        <end position="94"/>
    </location>
</feature>
<sequence length="255" mass="27591">MAVISPPRLDCWKPRIKRLMKLKHPSFGINYKQSTEKVRTKARWVHSGKREESLRDIAEGSGPGQNNGSSPPSIKVAVRPGDSQDAFSEEVSTSSISGDPLRELHVERRGGGGIRLNGEGLPLEFPSTLLKQLIFTGTVGAGTEVIWFLGFDARATVDGGGGGGGVGGDIEASETSLSILPLLNVNRFWKTEASGSGGVDGGGCPRSLRFHVRQHQAFPQIHHLCYLSNRSSLKLCSHKKADEVEAFFASHMHPR</sequence>
<evidence type="ECO:0000256" key="1">
    <source>
        <dbReference type="SAM" id="MobiDB-lite"/>
    </source>
</evidence>
<reference evidence="2" key="1">
    <citation type="submission" date="2022-12" db="EMBL/GenBank/DDBJ databases">
        <title>Draft genome assemblies for two species of Escallonia (Escalloniales).</title>
        <authorList>
            <person name="Chanderbali A."/>
            <person name="Dervinis C."/>
            <person name="Anghel I."/>
            <person name="Soltis D."/>
            <person name="Soltis P."/>
            <person name="Zapata F."/>
        </authorList>
    </citation>
    <scope>NUCLEOTIDE SEQUENCE</scope>
    <source>
        <strain evidence="2">UCBG64.0493</strain>
        <tissue evidence="2">Leaf</tissue>
    </source>
</reference>
<dbReference type="EMBL" id="JAVXUP010001866">
    <property type="protein sequence ID" value="KAK3007455.1"/>
    <property type="molecule type" value="Genomic_DNA"/>
</dbReference>
<gene>
    <name evidence="2" type="ORF">RJ639_015002</name>
</gene>
<feature type="compositionally biased region" description="Low complexity" evidence="1">
    <location>
        <begin position="64"/>
        <end position="73"/>
    </location>
</feature>
<evidence type="ECO:0000313" key="2">
    <source>
        <dbReference type="EMBL" id="KAK3007455.1"/>
    </source>
</evidence>
<organism evidence="2 3">
    <name type="scientific">Escallonia herrerae</name>
    <dbReference type="NCBI Taxonomy" id="1293975"/>
    <lineage>
        <taxon>Eukaryota</taxon>
        <taxon>Viridiplantae</taxon>
        <taxon>Streptophyta</taxon>
        <taxon>Embryophyta</taxon>
        <taxon>Tracheophyta</taxon>
        <taxon>Spermatophyta</taxon>
        <taxon>Magnoliopsida</taxon>
        <taxon>eudicotyledons</taxon>
        <taxon>Gunneridae</taxon>
        <taxon>Pentapetalae</taxon>
        <taxon>asterids</taxon>
        <taxon>campanulids</taxon>
        <taxon>Escalloniales</taxon>
        <taxon>Escalloniaceae</taxon>
        <taxon>Escallonia</taxon>
    </lineage>
</organism>
<proteinExistence type="predicted"/>